<dbReference type="SMART" id="SM00636">
    <property type="entry name" value="Glyco_18"/>
    <property type="match status" value="1"/>
</dbReference>
<keyword evidence="1" id="KW-0472">Membrane</keyword>
<dbReference type="GO" id="GO:0004568">
    <property type="term" value="F:chitinase activity"/>
    <property type="evidence" value="ECO:0007669"/>
    <property type="project" value="InterPro"/>
</dbReference>
<reference evidence="3 4" key="1">
    <citation type="journal article" date="2016" name="Nat. Commun.">
        <title>Thousands of microbial genomes shed light on interconnected biogeochemical processes in an aquifer system.</title>
        <authorList>
            <person name="Anantharaman K."/>
            <person name="Brown C.T."/>
            <person name="Hug L.A."/>
            <person name="Sharon I."/>
            <person name="Castelle C.J."/>
            <person name="Probst A.J."/>
            <person name="Thomas B.C."/>
            <person name="Singh A."/>
            <person name="Wilkins M.J."/>
            <person name="Karaoz U."/>
            <person name="Brodie E.L."/>
            <person name="Williams K.H."/>
            <person name="Hubbard S.S."/>
            <person name="Banfield J.F."/>
        </authorList>
    </citation>
    <scope>NUCLEOTIDE SEQUENCE [LARGE SCALE GENOMIC DNA]</scope>
</reference>
<gene>
    <name evidence="3" type="ORF">A3C59_03630</name>
</gene>
<dbReference type="PANTHER" id="PTHR11177">
    <property type="entry name" value="CHITINASE"/>
    <property type="match status" value="1"/>
</dbReference>
<keyword evidence="1" id="KW-1133">Transmembrane helix</keyword>
<name>A0A1F5JVZ1_9BACT</name>
<dbReference type="GO" id="GO:0005576">
    <property type="term" value="C:extracellular region"/>
    <property type="evidence" value="ECO:0007669"/>
    <property type="project" value="TreeGrafter"/>
</dbReference>
<dbReference type="InterPro" id="IPR000726">
    <property type="entry name" value="Glyco_hydro_19_cat"/>
</dbReference>
<dbReference type="Gene3D" id="1.10.530.10">
    <property type="match status" value="1"/>
</dbReference>
<dbReference type="AlphaFoldDB" id="A0A1F5JVZ1"/>
<dbReference type="InterPro" id="IPR023346">
    <property type="entry name" value="Lysozyme-like_dom_sf"/>
</dbReference>
<sequence length="496" mass="54981">MKLLPTRSIRQEFQDFSNSKRKQYLVAAILDFVLILVILIGGADSAKRLMTPLVSPLVNSVAAVFSQTVIGDSFAFIPGGSHNKYEDIDLNNLTALSFFDVPLNEEGDINFDSRGYRSFISEATLELFERARQKNVKIFLTLTAWEEDIIKNLLNSKDAQLKLADQISEEITSSGIDGITIDFEYPKGQGKSYQKKFTEFIGNLTDRVHKSNPNAKVAVAVPSSLSKNSSIYHPSDLSKKADQIFLIASDFIVPEVKNSSPLSPVYGFSEKEYWSTLSNLLGELLTKIATPKLVMERAWYGNGHNYPLYTPKDPAPEEEDKKASLVNLDSETIDRLVDGVPDKGKVGARISIPLIAKALEKEGILDSNVLAYALATIEHETDETFEPLEEINGRFSARRLGYEGGMNYFGRGYIQLTHLRNYKVIGERIGMGERLVKNPELAGTPEVAAAVLAAFFKDNNVANLASKGNFIAARRPVNPDLNGRSVARKALKYEVN</sequence>
<dbReference type="GO" id="GO:0005975">
    <property type="term" value="P:carbohydrate metabolic process"/>
    <property type="evidence" value="ECO:0007669"/>
    <property type="project" value="InterPro"/>
</dbReference>
<evidence type="ECO:0000256" key="1">
    <source>
        <dbReference type="SAM" id="Phobius"/>
    </source>
</evidence>
<dbReference type="InterPro" id="IPR050314">
    <property type="entry name" value="Glycosyl_Hydrlase_18"/>
</dbReference>
<dbReference type="SUPFAM" id="SSF53955">
    <property type="entry name" value="Lysozyme-like"/>
    <property type="match status" value="1"/>
</dbReference>
<evidence type="ECO:0000259" key="2">
    <source>
        <dbReference type="PROSITE" id="PS51910"/>
    </source>
</evidence>
<dbReference type="SUPFAM" id="SSF51445">
    <property type="entry name" value="(Trans)glycosidases"/>
    <property type="match status" value="1"/>
</dbReference>
<keyword evidence="1" id="KW-0812">Transmembrane</keyword>
<dbReference type="GO" id="GO:0006032">
    <property type="term" value="P:chitin catabolic process"/>
    <property type="evidence" value="ECO:0007669"/>
    <property type="project" value="InterPro"/>
</dbReference>
<evidence type="ECO:0000313" key="3">
    <source>
        <dbReference type="EMBL" id="OGE32768.1"/>
    </source>
</evidence>
<dbReference type="Proteomes" id="UP000176902">
    <property type="component" value="Unassembled WGS sequence"/>
</dbReference>
<dbReference type="InterPro" id="IPR017853">
    <property type="entry name" value="GH"/>
</dbReference>
<feature type="domain" description="GH18" evidence="2">
    <location>
        <begin position="71"/>
        <end position="496"/>
    </location>
</feature>
<dbReference type="Gene3D" id="3.20.20.80">
    <property type="entry name" value="Glycosidases"/>
    <property type="match status" value="1"/>
</dbReference>
<dbReference type="Pfam" id="PF00704">
    <property type="entry name" value="Glyco_hydro_18"/>
    <property type="match status" value="1"/>
</dbReference>
<dbReference type="EMBL" id="MFCV01000021">
    <property type="protein sequence ID" value="OGE32768.1"/>
    <property type="molecule type" value="Genomic_DNA"/>
</dbReference>
<dbReference type="GO" id="GO:0016998">
    <property type="term" value="P:cell wall macromolecule catabolic process"/>
    <property type="evidence" value="ECO:0007669"/>
    <property type="project" value="InterPro"/>
</dbReference>
<proteinExistence type="predicted"/>
<feature type="transmembrane region" description="Helical" evidence="1">
    <location>
        <begin position="24"/>
        <end position="43"/>
    </location>
</feature>
<accession>A0A1F5JVZ1</accession>
<evidence type="ECO:0000313" key="4">
    <source>
        <dbReference type="Proteomes" id="UP000176902"/>
    </source>
</evidence>
<protein>
    <recommendedName>
        <fullName evidence="2">GH18 domain-containing protein</fullName>
    </recommendedName>
</protein>
<comment type="caution">
    <text evidence="3">The sequence shown here is derived from an EMBL/GenBank/DDBJ whole genome shotgun (WGS) entry which is preliminary data.</text>
</comment>
<dbReference type="STRING" id="1797768.A3C59_03630"/>
<dbReference type="InterPro" id="IPR001223">
    <property type="entry name" value="Glyco_hydro18_cat"/>
</dbReference>
<dbReference type="GO" id="GO:0008061">
    <property type="term" value="F:chitin binding"/>
    <property type="evidence" value="ECO:0007669"/>
    <property type="project" value="InterPro"/>
</dbReference>
<dbReference type="Pfam" id="PF00182">
    <property type="entry name" value="Glyco_hydro_19"/>
    <property type="match status" value="1"/>
</dbReference>
<dbReference type="PANTHER" id="PTHR11177:SF235">
    <property type="entry name" value="CHITINASE-LIKE PROTEIN IDGF1-RELATED"/>
    <property type="match status" value="1"/>
</dbReference>
<dbReference type="PROSITE" id="PS51910">
    <property type="entry name" value="GH18_2"/>
    <property type="match status" value="1"/>
</dbReference>
<dbReference type="InterPro" id="IPR011583">
    <property type="entry name" value="Chitinase_II/V-like_cat"/>
</dbReference>
<organism evidence="3 4">
    <name type="scientific">Candidatus Daviesbacteria bacterium RIFCSPHIGHO2_02_FULL_36_13</name>
    <dbReference type="NCBI Taxonomy" id="1797768"/>
    <lineage>
        <taxon>Bacteria</taxon>
        <taxon>Candidatus Daviesiibacteriota</taxon>
    </lineage>
</organism>